<gene>
    <name evidence="5" type="primary">xseA</name>
    <name evidence="9" type="ORF">H8692_09275</name>
</gene>
<organism evidence="9 10">
    <name type="scientific">Lentihominibacter hominis</name>
    <dbReference type="NCBI Taxonomy" id="2763645"/>
    <lineage>
        <taxon>Bacteria</taxon>
        <taxon>Bacillati</taxon>
        <taxon>Bacillota</taxon>
        <taxon>Clostridia</taxon>
        <taxon>Peptostreptococcales</taxon>
        <taxon>Anaerovoracaceae</taxon>
        <taxon>Lentihominibacter</taxon>
    </lineage>
</organism>
<dbReference type="AlphaFoldDB" id="A0A926EBH8"/>
<evidence type="ECO:0000259" key="7">
    <source>
        <dbReference type="Pfam" id="PF02601"/>
    </source>
</evidence>
<comment type="similarity">
    <text evidence="5 6">Belongs to the XseA family.</text>
</comment>
<dbReference type="InterPro" id="IPR003753">
    <property type="entry name" value="Exonuc_VII_L"/>
</dbReference>
<evidence type="ECO:0000256" key="1">
    <source>
        <dbReference type="ARBA" id="ARBA00022490"/>
    </source>
</evidence>
<comment type="function">
    <text evidence="5">Bidirectionally degrades single-stranded DNA into large acid-insoluble oligonucleotides, which are then degraded further into small acid-soluble oligonucleotides.</text>
</comment>
<evidence type="ECO:0000313" key="9">
    <source>
        <dbReference type="EMBL" id="MBC8568946.1"/>
    </source>
</evidence>
<dbReference type="GO" id="GO:0009318">
    <property type="term" value="C:exodeoxyribonuclease VII complex"/>
    <property type="evidence" value="ECO:0007669"/>
    <property type="project" value="UniProtKB-UniRule"/>
</dbReference>
<evidence type="ECO:0000256" key="5">
    <source>
        <dbReference type="HAMAP-Rule" id="MF_00378"/>
    </source>
</evidence>
<name>A0A926EBH8_9FIRM</name>
<comment type="caution">
    <text evidence="9">The sequence shown here is derived from an EMBL/GenBank/DDBJ whole genome shotgun (WGS) entry which is preliminary data.</text>
</comment>
<reference evidence="9" key="1">
    <citation type="submission" date="2020-08" db="EMBL/GenBank/DDBJ databases">
        <title>Genome public.</title>
        <authorList>
            <person name="Liu C."/>
            <person name="Sun Q."/>
        </authorList>
    </citation>
    <scope>NUCLEOTIDE SEQUENCE</scope>
    <source>
        <strain evidence="9">NSJ-24</strain>
    </source>
</reference>
<comment type="catalytic activity">
    <reaction evidence="5 6">
        <text>Exonucleolytic cleavage in either 5'- to 3'- or 3'- to 5'-direction to yield nucleoside 5'-phosphates.</text>
        <dbReference type="EC" id="3.1.11.6"/>
    </reaction>
</comment>
<dbReference type="GO" id="GO:0005737">
    <property type="term" value="C:cytoplasm"/>
    <property type="evidence" value="ECO:0007669"/>
    <property type="project" value="UniProtKB-SubCell"/>
</dbReference>
<dbReference type="GO" id="GO:0003676">
    <property type="term" value="F:nucleic acid binding"/>
    <property type="evidence" value="ECO:0007669"/>
    <property type="project" value="InterPro"/>
</dbReference>
<dbReference type="GO" id="GO:0006308">
    <property type="term" value="P:DNA catabolic process"/>
    <property type="evidence" value="ECO:0007669"/>
    <property type="project" value="UniProtKB-UniRule"/>
</dbReference>
<sequence length="406" mass="44249">MGMKPVKVSQLNSYIKRILQTDPLLGNISVTGEISNLKFHGSGHVYFSLKDEKSKINCFLSAGNLASLECQLAEGNGVIAEGYIYLYERGGSYSLNVKNMENAGQGDLAATFERLKKKLESEGLFDKSKKKTIPVFPKKIAVVTSATGAAVRDIVKIIKGKNDCVDIVIYPVLVQGPAAAEEISSAIDDININYPDVDIIIAGRGGGSMEELWAFNEEIVARSIYASDIPVISAVGHETDFTIADFVADMRAETPTAAADKAVPDTYALRDYIASIGREMKRSLKMTTDNKSKQLQLLNPRNFGRDIQSRIALEQLNLDNIMSDIENYTKTMIAGLKHRADLAKETMNSADPKSILKKGYSVVTDADGNVITDVGSLRKDQVVNIEAAKGKAQARVITSQNTETQQ</sequence>
<dbReference type="CDD" id="cd04489">
    <property type="entry name" value="ExoVII_LU_OBF"/>
    <property type="match status" value="1"/>
</dbReference>
<dbReference type="Pfam" id="PF02601">
    <property type="entry name" value="Exonuc_VII_L"/>
    <property type="match status" value="1"/>
</dbReference>
<dbReference type="GO" id="GO:0008855">
    <property type="term" value="F:exodeoxyribonuclease VII activity"/>
    <property type="evidence" value="ECO:0007669"/>
    <property type="project" value="UniProtKB-UniRule"/>
</dbReference>
<dbReference type="PANTHER" id="PTHR30008">
    <property type="entry name" value="EXODEOXYRIBONUCLEASE 7 LARGE SUBUNIT"/>
    <property type="match status" value="1"/>
</dbReference>
<dbReference type="RefSeq" id="WP_187525551.1">
    <property type="nucleotide sequence ID" value="NZ_JACRTA010000003.1"/>
</dbReference>
<comment type="subunit">
    <text evidence="5">Heterooligomer composed of large and small subunits.</text>
</comment>
<evidence type="ECO:0000256" key="2">
    <source>
        <dbReference type="ARBA" id="ARBA00022722"/>
    </source>
</evidence>
<keyword evidence="2 5" id="KW-0540">Nuclease</keyword>
<dbReference type="Proteomes" id="UP000610862">
    <property type="component" value="Unassembled WGS sequence"/>
</dbReference>
<dbReference type="EMBL" id="JACRTA010000003">
    <property type="protein sequence ID" value="MBC8568946.1"/>
    <property type="molecule type" value="Genomic_DNA"/>
</dbReference>
<evidence type="ECO:0000313" key="10">
    <source>
        <dbReference type="Proteomes" id="UP000610862"/>
    </source>
</evidence>
<keyword evidence="1 5" id="KW-0963">Cytoplasm</keyword>
<evidence type="ECO:0000256" key="6">
    <source>
        <dbReference type="RuleBase" id="RU004355"/>
    </source>
</evidence>
<comment type="subcellular location">
    <subcellularLocation>
        <location evidence="5 6">Cytoplasm</location>
    </subcellularLocation>
</comment>
<feature type="domain" description="OB-fold nucleic acid binding" evidence="8">
    <location>
        <begin position="7"/>
        <end position="101"/>
    </location>
</feature>
<dbReference type="HAMAP" id="MF_00378">
    <property type="entry name" value="Exonuc_7_L"/>
    <property type="match status" value="1"/>
</dbReference>
<dbReference type="PANTHER" id="PTHR30008:SF0">
    <property type="entry name" value="EXODEOXYRIBONUCLEASE 7 LARGE SUBUNIT"/>
    <property type="match status" value="1"/>
</dbReference>
<dbReference type="Pfam" id="PF13742">
    <property type="entry name" value="tRNA_anti_2"/>
    <property type="match status" value="1"/>
</dbReference>
<feature type="domain" description="Exonuclease VII large subunit C-terminal" evidence="7">
    <location>
        <begin position="124"/>
        <end position="339"/>
    </location>
</feature>
<dbReference type="InterPro" id="IPR020579">
    <property type="entry name" value="Exonuc_VII_lsu_C"/>
</dbReference>
<evidence type="ECO:0000259" key="8">
    <source>
        <dbReference type="Pfam" id="PF13742"/>
    </source>
</evidence>
<evidence type="ECO:0000256" key="3">
    <source>
        <dbReference type="ARBA" id="ARBA00022801"/>
    </source>
</evidence>
<protein>
    <recommendedName>
        <fullName evidence="5">Exodeoxyribonuclease 7 large subunit</fullName>
        <ecNumber evidence="5">3.1.11.6</ecNumber>
    </recommendedName>
    <alternativeName>
        <fullName evidence="5">Exodeoxyribonuclease VII large subunit</fullName>
        <shortName evidence="5">Exonuclease VII large subunit</shortName>
    </alternativeName>
</protein>
<keyword evidence="4 5" id="KW-0269">Exonuclease</keyword>
<dbReference type="InterPro" id="IPR025824">
    <property type="entry name" value="OB-fold_nuc-bd_dom"/>
</dbReference>
<accession>A0A926EBH8</accession>
<proteinExistence type="inferred from homology"/>
<keyword evidence="10" id="KW-1185">Reference proteome</keyword>
<keyword evidence="3 5" id="KW-0378">Hydrolase</keyword>
<evidence type="ECO:0000256" key="4">
    <source>
        <dbReference type="ARBA" id="ARBA00022839"/>
    </source>
</evidence>
<dbReference type="EC" id="3.1.11.6" evidence="5"/>
<dbReference type="NCBIfam" id="TIGR00237">
    <property type="entry name" value="xseA"/>
    <property type="match status" value="1"/>
</dbReference>